<evidence type="ECO:0000256" key="1">
    <source>
        <dbReference type="ARBA" id="ARBA00022553"/>
    </source>
</evidence>
<protein>
    <submittedName>
        <fullName evidence="10">Response regulator transcription factor</fullName>
    </submittedName>
</protein>
<dbReference type="PANTHER" id="PTHR48111">
    <property type="entry name" value="REGULATOR OF RPOS"/>
    <property type="match status" value="1"/>
</dbReference>
<reference evidence="10 11" key="1">
    <citation type="submission" date="2019-08" db="EMBL/GenBank/DDBJ databases">
        <title>In-depth cultivation of the pig gut microbiome towards novel bacterial diversity and tailored functional studies.</title>
        <authorList>
            <person name="Wylensek D."/>
            <person name="Hitch T.C.A."/>
            <person name="Clavel T."/>
        </authorList>
    </citation>
    <scope>NUCLEOTIDE SEQUENCE [LARGE SCALE GENOMIC DNA]</scope>
    <source>
        <strain evidence="10 11">Oil+RF-744-GAM-WT-6</strain>
    </source>
</reference>
<evidence type="ECO:0000259" key="8">
    <source>
        <dbReference type="PROSITE" id="PS50110"/>
    </source>
</evidence>
<evidence type="ECO:0000256" key="2">
    <source>
        <dbReference type="ARBA" id="ARBA00023012"/>
    </source>
</evidence>
<evidence type="ECO:0000256" key="7">
    <source>
        <dbReference type="PROSITE-ProRule" id="PRU01091"/>
    </source>
</evidence>
<feature type="domain" description="OmpR/PhoB-type" evidence="9">
    <location>
        <begin position="130"/>
        <end position="229"/>
    </location>
</feature>
<keyword evidence="5" id="KW-0804">Transcription</keyword>
<dbReference type="InterPro" id="IPR039420">
    <property type="entry name" value="WalR-like"/>
</dbReference>
<dbReference type="PANTHER" id="PTHR48111:SF40">
    <property type="entry name" value="PHOSPHATE REGULON TRANSCRIPTIONAL REGULATORY PROTEIN PHOB"/>
    <property type="match status" value="1"/>
</dbReference>
<keyword evidence="1 6" id="KW-0597">Phosphoprotein</keyword>
<evidence type="ECO:0000313" key="10">
    <source>
        <dbReference type="EMBL" id="MSS58536.1"/>
    </source>
</evidence>
<dbReference type="InterPro" id="IPR001789">
    <property type="entry name" value="Sig_transdc_resp-reg_receiver"/>
</dbReference>
<organism evidence="10 11">
    <name type="scientific">Stecheria intestinalis</name>
    <dbReference type="NCBI Taxonomy" id="2606630"/>
    <lineage>
        <taxon>Bacteria</taxon>
        <taxon>Bacillati</taxon>
        <taxon>Bacillota</taxon>
        <taxon>Erysipelotrichia</taxon>
        <taxon>Erysipelotrichales</taxon>
        <taxon>Erysipelotrichaceae</taxon>
        <taxon>Stecheria</taxon>
    </lineage>
</organism>
<dbReference type="PROSITE" id="PS51755">
    <property type="entry name" value="OMPR_PHOB"/>
    <property type="match status" value="1"/>
</dbReference>
<evidence type="ECO:0000256" key="3">
    <source>
        <dbReference type="ARBA" id="ARBA00023015"/>
    </source>
</evidence>
<dbReference type="RefSeq" id="WP_105302392.1">
    <property type="nucleotide sequence ID" value="NZ_JAQXPC010000075.1"/>
</dbReference>
<dbReference type="GO" id="GO:0005829">
    <property type="term" value="C:cytosol"/>
    <property type="evidence" value="ECO:0007669"/>
    <property type="project" value="TreeGrafter"/>
</dbReference>
<dbReference type="GO" id="GO:0000156">
    <property type="term" value="F:phosphorelay response regulator activity"/>
    <property type="evidence" value="ECO:0007669"/>
    <property type="project" value="TreeGrafter"/>
</dbReference>
<dbReference type="FunFam" id="3.40.50.2300:FF:000001">
    <property type="entry name" value="DNA-binding response regulator PhoB"/>
    <property type="match status" value="1"/>
</dbReference>
<dbReference type="CDD" id="cd00383">
    <property type="entry name" value="trans_reg_C"/>
    <property type="match status" value="1"/>
</dbReference>
<proteinExistence type="predicted"/>
<dbReference type="FunFam" id="1.10.10.10:FF:000018">
    <property type="entry name" value="DNA-binding response regulator ResD"/>
    <property type="match status" value="1"/>
</dbReference>
<keyword evidence="3" id="KW-0805">Transcription regulation</keyword>
<comment type="caution">
    <text evidence="10">The sequence shown here is derived from an EMBL/GenBank/DDBJ whole genome shotgun (WGS) entry which is preliminary data.</text>
</comment>
<dbReference type="InterPro" id="IPR001867">
    <property type="entry name" value="OmpR/PhoB-type_DNA-bd"/>
</dbReference>
<keyword evidence="4 7" id="KW-0238">DNA-binding</keyword>
<feature type="modified residue" description="4-aspartylphosphate" evidence="6">
    <location>
        <position position="53"/>
    </location>
</feature>
<feature type="domain" description="Response regulatory" evidence="8">
    <location>
        <begin position="4"/>
        <end position="117"/>
    </location>
</feature>
<dbReference type="SUPFAM" id="SSF52172">
    <property type="entry name" value="CheY-like"/>
    <property type="match status" value="1"/>
</dbReference>
<dbReference type="CDD" id="cd17574">
    <property type="entry name" value="REC_OmpR"/>
    <property type="match status" value="1"/>
</dbReference>
<accession>A0A7X2TGI3</accession>
<dbReference type="Proteomes" id="UP000461880">
    <property type="component" value="Unassembled WGS sequence"/>
</dbReference>
<dbReference type="EMBL" id="VUMN01000012">
    <property type="protein sequence ID" value="MSS58536.1"/>
    <property type="molecule type" value="Genomic_DNA"/>
</dbReference>
<dbReference type="Pfam" id="PF00486">
    <property type="entry name" value="Trans_reg_C"/>
    <property type="match status" value="1"/>
</dbReference>
<evidence type="ECO:0000256" key="4">
    <source>
        <dbReference type="ARBA" id="ARBA00023125"/>
    </source>
</evidence>
<dbReference type="Gene3D" id="1.10.10.10">
    <property type="entry name" value="Winged helix-like DNA-binding domain superfamily/Winged helix DNA-binding domain"/>
    <property type="match status" value="1"/>
</dbReference>
<dbReference type="GO" id="GO:0000976">
    <property type="term" value="F:transcription cis-regulatory region binding"/>
    <property type="evidence" value="ECO:0007669"/>
    <property type="project" value="TreeGrafter"/>
</dbReference>
<dbReference type="SMART" id="SM00448">
    <property type="entry name" value="REC"/>
    <property type="match status" value="1"/>
</dbReference>
<dbReference type="GO" id="GO:0032993">
    <property type="term" value="C:protein-DNA complex"/>
    <property type="evidence" value="ECO:0007669"/>
    <property type="project" value="TreeGrafter"/>
</dbReference>
<dbReference type="Gene3D" id="3.40.50.2300">
    <property type="match status" value="1"/>
</dbReference>
<keyword evidence="11" id="KW-1185">Reference proteome</keyword>
<name>A0A7X2TGI3_9FIRM</name>
<keyword evidence="2" id="KW-0902">Two-component regulatory system</keyword>
<evidence type="ECO:0000256" key="6">
    <source>
        <dbReference type="PROSITE-ProRule" id="PRU00169"/>
    </source>
</evidence>
<dbReference type="PROSITE" id="PS50110">
    <property type="entry name" value="RESPONSE_REGULATORY"/>
    <property type="match status" value="1"/>
</dbReference>
<dbReference type="Gene3D" id="6.10.250.690">
    <property type="match status" value="1"/>
</dbReference>
<feature type="DNA-binding region" description="OmpR/PhoB-type" evidence="7">
    <location>
        <begin position="130"/>
        <end position="229"/>
    </location>
</feature>
<evidence type="ECO:0000256" key="5">
    <source>
        <dbReference type="ARBA" id="ARBA00023163"/>
    </source>
</evidence>
<dbReference type="Pfam" id="PF00072">
    <property type="entry name" value="Response_reg"/>
    <property type="match status" value="1"/>
</dbReference>
<dbReference type="InterPro" id="IPR011006">
    <property type="entry name" value="CheY-like_superfamily"/>
</dbReference>
<dbReference type="SUPFAM" id="SSF46894">
    <property type="entry name" value="C-terminal effector domain of the bipartite response regulators"/>
    <property type="match status" value="1"/>
</dbReference>
<gene>
    <name evidence="10" type="ORF">FYJ51_06415</name>
</gene>
<dbReference type="InterPro" id="IPR036388">
    <property type="entry name" value="WH-like_DNA-bd_sf"/>
</dbReference>
<dbReference type="GO" id="GO:0006355">
    <property type="term" value="P:regulation of DNA-templated transcription"/>
    <property type="evidence" value="ECO:0007669"/>
    <property type="project" value="InterPro"/>
</dbReference>
<evidence type="ECO:0000259" key="9">
    <source>
        <dbReference type="PROSITE" id="PS51755"/>
    </source>
</evidence>
<dbReference type="AlphaFoldDB" id="A0A7X2TGI3"/>
<evidence type="ECO:0000313" key="11">
    <source>
        <dbReference type="Proteomes" id="UP000461880"/>
    </source>
</evidence>
<sequence length="231" mass="26385">MTYHILVAEDDSDIAQLLKLYLEKEGWEVSLAEDGVEAMQIAEKTKVDLAVLDLMMPRMDGWAVTQKLREKSNLPILILSARNQYSDKVIGLDLGADDYMTKPFNPLEIIARIKALLRRYYKLGAAETSPEVLEAGDLVLDQKRMTLTKRGENIPLTPTEFRILSMLMEKPGTVFTKMQVYTAINGTYFSSDDNTIMVHISNLRDKIEDDAKNPQYIHTVRGLGYRFEYEK</sequence>
<dbReference type="InterPro" id="IPR016032">
    <property type="entry name" value="Sig_transdc_resp-reg_C-effctor"/>
</dbReference>
<dbReference type="SMART" id="SM00862">
    <property type="entry name" value="Trans_reg_C"/>
    <property type="match status" value="1"/>
</dbReference>